<comment type="caution">
    <text evidence="2">The sequence shown here is derived from an EMBL/GenBank/DDBJ whole genome shotgun (WGS) entry which is preliminary data.</text>
</comment>
<accession>A0A1F7GF86</accession>
<organism evidence="2 3">
    <name type="scientific">Candidatus Roizmanbacteria bacterium RIFCSPHIGHO2_01_FULL_39_12b</name>
    <dbReference type="NCBI Taxonomy" id="1802030"/>
    <lineage>
        <taxon>Bacteria</taxon>
        <taxon>Candidatus Roizmaniibacteriota</taxon>
    </lineage>
</organism>
<feature type="domain" description="N-acetyltransferase" evidence="1">
    <location>
        <begin position="113"/>
        <end position="261"/>
    </location>
</feature>
<dbReference type="InterPro" id="IPR000182">
    <property type="entry name" value="GNAT_dom"/>
</dbReference>
<protein>
    <recommendedName>
        <fullName evidence="1">N-acetyltransferase domain-containing protein</fullName>
    </recommendedName>
</protein>
<gene>
    <name evidence="2" type="ORF">A2690_02160</name>
</gene>
<proteinExistence type="predicted"/>
<evidence type="ECO:0000259" key="1">
    <source>
        <dbReference type="PROSITE" id="PS51186"/>
    </source>
</evidence>
<dbReference type="AlphaFoldDB" id="A0A1F7GF86"/>
<dbReference type="SUPFAM" id="SSF55729">
    <property type="entry name" value="Acyl-CoA N-acyltransferases (Nat)"/>
    <property type="match status" value="1"/>
</dbReference>
<dbReference type="Proteomes" id="UP000178372">
    <property type="component" value="Unassembled WGS sequence"/>
</dbReference>
<evidence type="ECO:0000313" key="3">
    <source>
        <dbReference type="Proteomes" id="UP000178372"/>
    </source>
</evidence>
<dbReference type="PROSITE" id="PS51186">
    <property type="entry name" value="GNAT"/>
    <property type="match status" value="1"/>
</dbReference>
<reference evidence="2 3" key="1">
    <citation type="journal article" date="2016" name="Nat. Commun.">
        <title>Thousands of microbial genomes shed light on interconnected biogeochemical processes in an aquifer system.</title>
        <authorList>
            <person name="Anantharaman K."/>
            <person name="Brown C.T."/>
            <person name="Hug L.A."/>
            <person name="Sharon I."/>
            <person name="Castelle C.J."/>
            <person name="Probst A.J."/>
            <person name="Thomas B.C."/>
            <person name="Singh A."/>
            <person name="Wilkins M.J."/>
            <person name="Karaoz U."/>
            <person name="Brodie E.L."/>
            <person name="Williams K.H."/>
            <person name="Hubbard S.S."/>
            <person name="Banfield J.F."/>
        </authorList>
    </citation>
    <scope>NUCLEOTIDE SEQUENCE [LARGE SCALE GENOMIC DNA]</scope>
</reference>
<dbReference type="EMBL" id="MFZF01000003">
    <property type="protein sequence ID" value="OGK17152.1"/>
    <property type="molecule type" value="Genomic_DNA"/>
</dbReference>
<dbReference type="InterPro" id="IPR016181">
    <property type="entry name" value="Acyl_CoA_acyltransferase"/>
</dbReference>
<dbReference type="Gene3D" id="3.40.630.30">
    <property type="match status" value="1"/>
</dbReference>
<sequence>MNDFDFLKKYYSLQKGIMFDKLKNLEFAIISYCSIYDSPFWNSALTDQVLSENQINETENVFSRLKRSPTFYFENKIVLKDLVTMLTNRMYKKRFEDSWQFWNETRIDNKHFKNIKKVESAKDLDIFLETFNDCYQNNDPQNPYGELGDYLKVAKDSWRKHNAPEKLEYFLVFKDNLPVAVSTLTNFEGLGYISNVGSLRKVRGEGYGKAATLYCIRQSINNGNSAHCLATEEGCFPNEFYKRIGFKTRFTAVGYTKSKPT</sequence>
<evidence type="ECO:0000313" key="2">
    <source>
        <dbReference type="EMBL" id="OGK17152.1"/>
    </source>
</evidence>
<dbReference type="GO" id="GO:0016747">
    <property type="term" value="F:acyltransferase activity, transferring groups other than amino-acyl groups"/>
    <property type="evidence" value="ECO:0007669"/>
    <property type="project" value="InterPro"/>
</dbReference>
<name>A0A1F7GF86_9BACT</name>